<dbReference type="RefSeq" id="WP_116678568.1">
    <property type="nucleotide sequence ID" value="NZ_QEKY01000002.1"/>
</dbReference>
<accession>A0A2U1FPJ4</accession>
<comment type="similarity">
    <text evidence="1">Belongs to the nitroreductase family.</text>
</comment>
<dbReference type="InterPro" id="IPR000415">
    <property type="entry name" value="Nitroreductase-like"/>
</dbReference>
<evidence type="ECO:0000313" key="4">
    <source>
        <dbReference type="EMBL" id="PVZ14079.1"/>
    </source>
</evidence>
<keyword evidence="5" id="KW-1185">Reference proteome</keyword>
<dbReference type="Gene3D" id="3.40.109.10">
    <property type="entry name" value="NADH Oxidase"/>
    <property type="match status" value="1"/>
</dbReference>
<keyword evidence="2" id="KW-0560">Oxidoreductase</keyword>
<comment type="caution">
    <text evidence="4">The sequence shown here is derived from an EMBL/GenBank/DDBJ whole genome shotgun (WGS) entry which is preliminary data.</text>
</comment>
<dbReference type="GO" id="GO:0016491">
    <property type="term" value="F:oxidoreductase activity"/>
    <property type="evidence" value="ECO:0007669"/>
    <property type="project" value="UniProtKB-KW"/>
</dbReference>
<feature type="domain" description="Nitroreductase" evidence="3">
    <location>
        <begin position="10"/>
        <end position="70"/>
    </location>
</feature>
<dbReference type="Proteomes" id="UP000245462">
    <property type="component" value="Unassembled WGS sequence"/>
</dbReference>
<dbReference type="EMBL" id="QEKY01000002">
    <property type="protein sequence ID" value="PVZ14079.1"/>
    <property type="molecule type" value="Genomic_DNA"/>
</dbReference>
<dbReference type="GeneID" id="94550014"/>
<feature type="domain" description="Nitroreductase" evidence="3">
    <location>
        <begin position="74"/>
        <end position="161"/>
    </location>
</feature>
<dbReference type="OrthoDB" id="9809288at2"/>
<gene>
    <name evidence="4" type="ORF">C7382_102123</name>
</gene>
<dbReference type="Pfam" id="PF00881">
    <property type="entry name" value="Nitroreductase"/>
    <property type="match status" value="2"/>
</dbReference>
<evidence type="ECO:0000256" key="1">
    <source>
        <dbReference type="ARBA" id="ARBA00007118"/>
    </source>
</evidence>
<dbReference type="SUPFAM" id="SSF55469">
    <property type="entry name" value="FMN-dependent nitroreductase-like"/>
    <property type="match status" value="1"/>
</dbReference>
<dbReference type="PANTHER" id="PTHR43673:SF10">
    <property type="entry name" value="NADH DEHYDROGENASE_NAD(P)H NITROREDUCTASE XCC3605-RELATED"/>
    <property type="match status" value="1"/>
</dbReference>
<reference evidence="4 5" key="1">
    <citation type="submission" date="2018-04" db="EMBL/GenBank/DDBJ databases">
        <title>Genomic Encyclopedia of Type Strains, Phase IV (KMG-IV): sequencing the most valuable type-strain genomes for metagenomic binning, comparative biology and taxonomic classification.</title>
        <authorList>
            <person name="Goeker M."/>
        </authorList>
    </citation>
    <scope>NUCLEOTIDE SEQUENCE [LARGE SCALE GENOMIC DNA]</scope>
    <source>
        <strain evidence="4 5">DSM 28520</strain>
    </source>
</reference>
<evidence type="ECO:0000259" key="3">
    <source>
        <dbReference type="Pfam" id="PF00881"/>
    </source>
</evidence>
<evidence type="ECO:0000313" key="5">
    <source>
        <dbReference type="Proteomes" id="UP000245462"/>
    </source>
</evidence>
<evidence type="ECO:0000256" key="2">
    <source>
        <dbReference type="ARBA" id="ARBA00023002"/>
    </source>
</evidence>
<name>A0A2U1FPJ4_9PORP</name>
<dbReference type="PANTHER" id="PTHR43673">
    <property type="entry name" value="NAD(P)H NITROREDUCTASE YDGI-RELATED"/>
    <property type="match status" value="1"/>
</dbReference>
<protein>
    <submittedName>
        <fullName evidence="4">Nitroreductase</fullName>
    </submittedName>
</protein>
<dbReference type="InterPro" id="IPR029479">
    <property type="entry name" value="Nitroreductase"/>
</dbReference>
<dbReference type="AlphaFoldDB" id="A0A2U1FPJ4"/>
<proteinExistence type="inferred from homology"/>
<organism evidence="4 5">
    <name type="scientific">Porphyromonas loveana</name>
    <dbReference type="NCBI Taxonomy" id="1884669"/>
    <lineage>
        <taxon>Bacteria</taxon>
        <taxon>Pseudomonadati</taxon>
        <taxon>Bacteroidota</taxon>
        <taxon>Bacteroidia</taxon>
        <taxon>Bacteroidales</taxon>
        <taxon>Porphyromonadaceae</taxon>
        <taxon>Porphyromonas</taxon>
    </lineage>
</organism>
<sequence length="183" mass="20376">MIPEDFYALVEQRQSDRKFDPDRTVPDDVLQRIIEAGRLSPSACNSQPWSFVVVTDPATRNRLAEASSSRVLMMNHFTRQAPVQIIVVEEKANFTATIGGKMKGIHYANIDLGIAAAHITLAAAAEGLGSCIIGWVNDAKIRDILGIPSGRRVVMNIVLGYSTDPHRLKKRKETSEILHREKW</sequence>